<dbReference type="EMBL" id="FLUM01000003">
    <property type="protein sequence ID" value="SBW03247.1"/>
    <property type="molecule type" value="Genomic_DNA"/>
</dbReference>
<evidence type="ECO:0000313" key="1">
    <source>
        <dbReference type="EMBL" id="SBW03247.1"/>
    </source>
</evidence>
<protein>
    <submittedName>
        <fullName evidence="1">Uncharacterized protein</fullName>
    </submittedName>
</protein>
<dbReference type="AlphaFoldDB" id="A0A212JV23"/>
<accession>A0A212JV23</accession>
<reference evidence="1" key="1">
    <citation type="submission" date="2016-04" db="EMBL/GenBank/DDBJ databases">
        <authorList>
            <person name="Evans L.H."/>
            <person name="Alamgir A."/>
            <person name="Owens N."/>
            <person name="Weber N.D."/>
            <person name="Virtaneva K."/>
            <person name="Barbian K."/>
            <person name="Babar A."/>
            <person name="Rosenke K."/>
        </authorList>
    </citation>
    <scope>NUCLEOTIDE SEQUENCE</scope>
    <source>
        <strain evidence="1">86-1</strain>
    </source>
</reference>
<proteinExistence type="predicted"/>
<sequence length="103" mass="11818">MNTVTIYLNSSTCLVAPEANEFVFSNILNINFLSLNEKCNTVLDRSFTIFAPRTYSKLTELPEYFRLPLKKIFISLAGLKVIFTRLTNMKTKHIDNAHVAKMK</sequence>
<gene>
    <name evidence="1" type="ORF">KL86DYS1_30525</name>
</gene>
<organism evidence="1">
    <name type="scientific">uncultured Dysgonomonas sp</name>
    <dbReference type="NCBI Taxonomy" id="206096"/>
    <lineage>
        <taxon>Bacteria</taxon>
        <taxon>Pseudomonadati</taxon>
        <taxon>Bacteroidota</taxon>
        <taxon>Bacteroidia</taxon>
        <taxon>Bacteroidales</taxon>
        <taxon>Dysgonomonadaceae</taxon>
        <taxon>Dysgonomonas</taxon>
        <taxon>environmental samples</taxon>
    </lineage>
</organism>
<name>A0A212JV23_9BACT</name>